<gene>
    <name evidence="5" type="ORF">AMTR_s00021p00238650</name>
</gene>
<accession>W1PVQ4</accession>
<evidence type="ECO:0000313" key="5">
    <source>
        <dbReference type="EMBL" id="ERN14107.1"/>
    </source>
</evidence>
<dbReference type="GO" id="GO:0019722">
    <property type="term" value="P:calcium-mediated signaling"/>
    <property type="evidence" value="ECO:0007669"/>
    <property type="project" value="UniProtKB-UniRule"/>
</dbReference>
<sequence length="135" mass="15295">AFRLYDLRHTGFIEREELKEMVSALLNESDLDLSDDVIETIVDTTFSQADTKGDGKIDQEEWKEFVKRNPLILKNMTLPYLKGITLAFPSFVFNSELEDAELSVSTKHIIDSEFCSNVQSATQTSVRIEKGNVST</sequence>
<keyword evidence="1 3" id="KW-0677">Repeat</keyword>
<dbReference type="Gene3D" id="1.10.238.10">
    <property type="entry name" value="EF-hand"/>
    <property type="match status" value="1"/>
</dbReference>
<evidence type="ECO:0000259" key="4">
    <source>
        <dbReference type="PROSITE" id="PS50222"/>
    </source>
</evidence>
<organism evidence="5 6">
    <name type="scientific">Amborella trichopoda</name>
    <dbReference type="NCBI Taxonomy" id="13333"/>
    <lineage>
        <taxon>Eukaryota</taxon>
        <taxon>Viridiplantae</taxon>
        <taxon>Streptophyta</taxon>
        <taxon>Embryophyta</taxon>
        <taxon>Tracheophyta</taxon>
        <taxon>Spermatophyta</taxon>
        <taxon>Magnoliopsida</taxon>
        <taxon>Amborellales</taxon>
        <taxon>Amborellaceae</taxon>
        <taxon>Amborella</taxon>
    </lineage>
</organism>
<evidence type="ECO:0000256" key="2">
    <source>
        <dbReference type="ARBA" id="ARBA00023774"/>
    </source>
</evidence>
<comment type="subunit">
    <text evidence="3">Homodimer. Interacts with CIPK.</text>
</comment>
<dbReference type="AlphaFoldDB" id="W1PVQ4"/>
<dbReference type="eggNOG" id="KOG0034">
    <property type="taxonomic scope" value="Eukaryota"/>
</dbReference>
<dbReference type="GO" id="GO:0005509">
    <property type="term" value="F:calcium ion binding"/>
    <property type="evidence" value="ECO:0007669"/>
    <property type="project" value="UniProtKB-UniRule"/>
</dbReference>
<evidence type="ECO:0000256" key="3">
    <source>
        <dbReference type="RuleBase" id="RU369080"/>
    </source>
</evidence>
<dbReference type="SMART" id="SM00054">
    <property type="entry name" value="EFh"/>
    <property type="match status" value="2"/>
</dbReference>
<reference evidence="6" key="1">
    <citation type="journal article" date="2013" name="Science">
        <title>The Amborella genome and the evolution of flowering plants.</title>
        <authorList>
            <consortium name="Amborella Genome Project"/>
        </authorList>
    </citation>
    <scope>NUCLEOTIDE SEQUENCE [LARGE SCALE GENOMIC DNA]</scope>
</reference>
<dbReference type="STRING" id="13333.W1PVQ4"/>
<dbReference type="CDD" id="cd00051">
    <property type="entry name" value="EFh"/>
    <property type="match status" value="1"/>
</dbReference>
<feature type="domain" description="EF-hand" evidence="4">
    <location>
        <begin position="37"/>
        <end position="72"/>
    </location>
</feature>
<evidence type="ECO:0000313" key="6">
    <source>
        <dbReference type="Proteomes" id="UP000017836"/>
    </source>
</evidence>
<dbReference type="GO" id="GO:0019900">
    <property type="term" value="F:kinase binding"/>
    <property type="evidence" value="ECO:0007669"/>
    <property type="project" value="UniProtKB-UniRule"/>
</dbReference>
<proteinExistence type="inferred from homology"/>
<name>W1PVQ4_AMBTC</name>
<comment type="subcellular location">
    <subcellularLocation>
        <location evidence="3">Membrane</location>
    </subcellularLocation>
</comment>
<dbReference type="EMBL" id="KI392560">
    <property type="protein sequence ID" value="ERN14107.1"/>
    <property type="molecule type" value="Genomic_DNA"/>
</dbReference>
<dbReference type="Pfam" id="PF13202">
    <property type="entry name" value="EF-hand_5"/>
    <property type="match status" value="1"/>
</dbReference>
<dbReference type="PANTHER" id="PTHR23056:SF110">
    <property type="entry name" value="CALMODULIN"/>
    <property type="match status" value="1"/>
</dbReference>
<dbReference type="InterPro" id="IPR002048">
    <property type="entry name" value="EF_hand_dom"/>
</dbReference>
<keyword evidence="3" id="KW-0479">Metal-binding</keyword>
<dbReference type="InterPro" id="IPR011992">
    <property type="entry name" value="EF-hand-dom_pair"/>
</dbReference>
<dbReference type="Gramene" id="ERN14107">
    <property type="protein sequence ID" value="ERN14107"/>
    <property type="gene ID" value="AMTR_s00021p00238650"/>
</dbReference>
<evidence type="ECO:0000256" key="1">
    <source>
        <dbReference type="ARBA" id="ARBA00022737"/>
    </source>
</evidence>
<comment type="similarity">
    <text evidence="2 3">Belongs to the calcineurin regulatory subunit family.</text>
</comment>
<keyword evidence="3" id="KW-0106">Calcium</keyword>
<keyword evidence="6" id="KW-1185">Reference proteome</keyword>
<dbReference type="PANTHER" id="PTHR23056">
    <property type="entry name" value="CALCINEURIN B"/>
    <property type="match status" value="1"/>
</dbReference>
<keyword evidence="3" id="KW-0472">Membrane</keyword>
<feature type="non-terminal residue" evidence="5">
    <location>
        <position position="1"/>
    </location>
</feature>
<dbReference type="SUPFAM" id="SSF47473">
    <property type="entry name" value="EF-hand"/>
    <property type="match status" value="1"/>
</dbReference>
<protein>
    <recommendedName>
        <fullName evidence="3">Calcineurin B-like protein</fullName>
    </recommendedName>
</protein>
<dbReference type="InterPro" id="IPR045198">
    <property type="entry name" value="CNBL1-10"/>
</dbReference>
<dbReference type="GO" id="GO:0016020">
    <property type="term" value="C:membrane"/>
    <property type="evidence" value="ECO:0007669"/>
    <property type="project" value="UniProtKB-SubCell"/>
</dbReference>
<dbReference type="PROSITE" id="PS50222">
    <property type="entry name" value="EF_HAND_2"/>
    <property type="match status" value="2"/>
</dbReference>
<dbReference type="HOGENOM" id="CLU_061288_21_3_1"/>
<dbReference type="Proteomes" id="UP000017836">
    <property type="component" value="Unassembled WGS sequence"/>
</dbReference>
<comment type="function">
    <text evidence="3">Acts as a calcium sensor. CBL proteins interact with CIPK serine-threonine protein kinases. Binding of a CBL protein to the regulatory NAF domain of a CIPK protein lead to the activation of the kinase in a calcium-dependent manner.</text>
</comment>
<feature type="domain" description="EF-hand" evidence="4">
    <location>
        <begin position="1"/>
        <end position="28"/>
    </location>
</feature>